<evidence type="ECO:0000256" key="1">
    <source>
        <dbReference type="ARBA" id="ARBA00004141"/>
    </source>
</evidence>
<evidence type="ECO:0000313" key="9">
    <source>
        <dbReference type="Proteomes" id="UP000334990"/>
    </source>
</evidence>
<dbReference type="InterPro" id="IPR007267">
    <property type="entry name" value="GtrA_DPMS_TM"/>
</dbReference>
<keyword evidence="4 6" id="KW-1133">Transmembrane helix</keyword>
<feature type="transmembrane region" description="Helical" evidence="6">
    <location>
        <begin position="35"/>
        <end position="58"/>
    </location>
</feature>
<evidence type="ECO:0000256" key="6">
    <source>
        <dbReference type="SAM" id="Phobius"/>
    </source>
</evidence>
<keyword evidence="9" id="KW-1185">Reference proteome</keyword>
<dbReference type="PANTHER" id="PTHR38459">
    <property type="entry name" value="PROPHAGE BACTOPRENOL-LINKED GLUCOSE TRANSLOCASE HOMOLOG"/>
    <property type="match status" value="1"/>
</dbReference>
<reference evidence="8 9" key="1">
    <citation type="submission" date="2019-10" db="EMBL/GenBank/DDBJ databases">
        <title>Whole genome shotgun sequence of Acrocarpospora corrugata NBRC 13972.</title>
        <authorList>
            <person name="Ichikawa N."/>
            <person name="Kimura A."/>
            <person name="Kitahashi Y."/>
            <person name="Komaki H."/>
            <person name="Oguchi A."/>
        </authorList>
    </citation>
    <scope>NUCLEOTIDE SEQUENCE [LARGE SCALE GENOMIC DNA]</scope>
    <source>
        <strain evidence="8 9">NBRC 13972</strain>
    </source>
</reference>
<dbReference type="InterPro" id="IPR051401">
    <property type="entry name" value="GtrA_CellWall_Glycosyl"/>
</dbReference>
<gene>
    <name evidence="8" type="ORF">Acor_14290</name>
</gene>
<dbReference type="EMBL" id="BLAD01000040">
    <property type="protein sequence ID" value="GER99365.1"/>
    <property type="molecule type" value="Genomic_DNA"/>
</dbReference>
<comment type="similarity">
    <text evidence="2">Belongs to the GtrA family.</text>
</comment>
<keyword evidence="5 6" id="KW-0472">Membrane</keyword>
<dbReference type="PANTHER" id="PTHR38459:SF1">
    <property type="entry name" value="PROPHAGE BACTOPRENOL-LINKED GLUCOSE TRANSLOCASE HOMOLOG"/>
    <property type="match status" value="1"/>
</dbReference>
<dbReference type="AlphaFoldDB" id="A0A5M3VRQ0"/>
<accession>A0A5M3VRQ0</accession>
<evidence type="ECO:0000256" key="3">
    <source>
        <dbReference type="ARBA" id="ARBA00022692"/>
    </source>
</evidence>
<comment type="caution">
    <text evidence="8">The sequence shown here is derived from an EMBL/GenBank/DDBJ whole genome shotgun (WGS) entry which is preliminary data.</text>
</comment>
<organism evidence="8 9">
    <name type="scientific">Acrocarpospora corrugata</name>
    <dbReference type="NCBI Taxonomy" id="35763"/>
    <lineage>
        <taxon>Bacteria</taxon>
        <taxon>Bacillati</taxon>
        <taxon>Actinomycetota</taxon>
        <taxon>Actinomycetes</taxon>
        <taxon>Streptosporangiales</taxon>
        <taxon>Streptosporangiaceae</taxon>
        <taxon>Acrocarpospora</taxon>
    </lineage>
</organism>
<proteinExistence type="inferred from homology"/>
<protein>
    <recommendedName>
        <fullName evidence="7">GtrA/DPMS transmembrane domain-containing protein</fullName>
    </recommendedName>
</protein>
<feature type="transmembrane region" description="Helical" evidence="6">
    <location>
        <begin position="79"/>
        <end position="102"/>
    </location>
</feature>
<dbReference type="Pfam" id="PF04138">
    <property type="entry name" value="GtrA_DPMS_TM"/>
    <property type="match status" value="1"/>
</dbReference>
<feature type="transmembrane region" description="Helical" evidence="6">
    <location>
        <begin position="12"/>
        <end position="29"/>
    </location>
</feature>
<dbReference type="Proteomes" id="UP000334990">
    <property type="component" value="Unassembled WGS sequence"/>
</dbReference>
<evidence type="ECO:0000256" key="4">
    <source>
        <dbReference type="ARBA" id="ARBA00022989"/>
    </source>
</evidence>
<comment type="subcellular location">
    <subcellularLocation>
        <location evidence="1">Membrane</location>
        <topology evidence="1">Multi-pass membrane protein</topology>
    </subcellularLocation>
</comment>
<dbReference type="RefSeq" id="WP_170316828.1">
    <property type="nucleotide sequence ID" value="NZ_BAAABN010000042.1"/>
</dbReference>
<dbReference type="GO" id="GO:0005886">
    <property type="term" value="C:plasma membrane"/>
    <property type="evidence" value="ECO:0007669"/>
    <property type="project" value="TreeGrafter"/>
</dbReference>
<evidence type="ECO:0000256" key="2">
    <source>
        <dbReference type="ARBA" id="ARBA00009399"/>
    </source>
</evidence>
<evidence type="ECO:0000313" key="8">
    <source>
        <dbReference type="EMBL" id="GER99365.1"/>
    </source>
</evidence>
<evidence type="ECO:0000259" key="7">
    <source>
        <dbReference type="Pfam" id="PF04138"/>
    </source>
</evidence>
<dbReference type="GO" id="GO:0000271">
    <property type="term" value="P:polysaccharide biosynthetic process"/>
    <property type="evidence" value="ECO:0007669"/>
    <property type="project" value="InterPro"/>
</dbReference>
<name>A0A5M3VRQ0_9ACTN</name>
<feature type="transmembrane region" description="Helical" evidence="6">
    <location>
        <begin position="108"/>
        <end position="128"/>
    </location>
</feature>
<feature type="domain" description="GtrA/DPMS transmembrane" evidence="7">
    <location>
        <begin position="14"/>
        <end position="134"/>
    </location>
</feature>
<evidence type="ECO:0000256" key="5">
    <source>
        <dbReference type="ARBA" id="ARBA00023136"/>
    </source>
</evidence>
<keyword evidence="3 6" id="KW-0812">Transmembrane</keyword>
<sequence>MLSGLRLIAREVTKFGTIGAIGFVISVPGSNVLRYGVGLGPLTSVVLATVVACVFTYYAHRHWTWRDRGNSGQMQEFALFAIFNGIGLLIQLLCVGFTEYTLKLSNPVALNSANLVGVAAGTLFRFWAYRKWVFFPVTVRDVPEANQETQIPVPRSTQD</sequence>